<comment type="caution">
    <text evidence="1">The sequence shown here is derived from an EMBL/GenBank/DDBJ whole genome shotgun (WGS) entry which is preliminary data.</text>
</comment>
<evidence type="ECO:0000313" key="2">
    <source>
        <dbReference type="Proteomes" id="UP001239111"/>
    </source>
</evidence>
<dbReference type="Proteomes" id="UP001239111">
    <property type="component" value="Chromosome 2"/>
</dbReference>
<gene>
    <name evidence="1" type="ORF">QAD02_012594</name>
</gene>
<organism evidence="1 2">
    <name type="scientific">Eretmocerus hayati</name>
    <dbReference type="NCBI Taxonomy" id="131215"/>
    <lineage>
        <taxon>Eukaryota</taxon>
        <taxon>Metazoa</taxon>
        <taxon>Ecdysozoa</taxon>
        <taxon>Arthropoda</taxon>
        <taxon>Hexapoda</taxon>
        <taxon>Insecta</taxon>
        <taxon>Pterygota</taxon>
        <taxon>Neoptera</taxon>
        <taxon>Endopterygota</taxon>
        <taxon>Hymenoptera</taxon>
        <taxon>Apocrita</taxon>
        <taxon>Proctotrupomorpha</taxon>
        <taxon>Chalcidoidea</taxon>
        <taxon>Aphelinidae</taxon>
        <taxon>Aphelininae</taxon>
        <taxon>Eretmocerus</taxon>
    </lineage>
</organism>
<evidence type="ECO:0000313" key="1">
    <source>
        <dbReference type="EMBL" id="KAJ8676807.1"/>
    </source>
</evidence>
<protein>
    <submittedName>
        <fullName evidence="1">Uncharacterized protein</fullName>
    </submittedName>
</protein>
<reference evidence="1" key="1">
    <citation type="submission" date="2023-04" db="EMBL/GenBank/DDBJ databases">
        <title>A chromosome-level genome assembly of the parasitoid wasp Eretmocerus hayati.</title>
        <authorList>
            <person name="Zhong Y."/>
            <person name="Liu S."/>
            <person name="Liu Y."/>
        </authorList>
    </citation>
    <scope>NUCLEOTIDE SEQUENCE</scope>
    <source>
        <strain evidence="1">ZJU_SS_LIU_2023</strain>
    </source>
</reference>
<accession>A0ACC2P0A3</accession>
<dbReference type="EMBL" id="CM056742">
    <property type="protein sequence ID" value="KAJ8676807.1"/>
    <property type="molecule type" value="Genomic_DNA"/>
</dbReference>
<keyword evidence="2" id="KW-1185">Reference proteome</keyword>
<proteinExistence type="predicted"/>
<sequence length="400" mass="46253">MESVKSVECVSCHVNLKHKKRSDDVISGGDIRCRVCYRKFTRPDTLDRSCPSFPESANKKSKTEVLKNSERDDDENSVKEELPIDTLRDVFVFDRGFAKTLSELEEKGYRAHMPSFVNKDKKQLTTARANASRKVTKTRYIVEVVNGRIKQSFKYFDEVWSNKSLGHAWDDFHVACAIYNAFYPIYESDKGYADIIYQEMMRRDSDTNILRVITEDLGFARKRSIFETTSSESLPQFSRYTTTDLYFISLGTYQLKQAVSYYSEHLKTNGKYIFQICAEVERIDSDKYGISLENPLLIKIRIQSRHSGNKKYCLFILTEGENNENLESIQESTSNGNVMVDAQSSVSRHPSSIIESLFYWFLGHARYLRGVTTPAQFLDNFFYKFPELTEGDEELSDEDS</sequence>
<name>A0ACC2P0A3_9HYME</name>